<accession>A0A9J6FFG1</accession>
<evidence type="ECO:0000256" key="1">
    <source>
        <dbReference type="ARBA" id="ARBA00004180"/>
    </source>
</evidence>
<dbReference type="PANTHER" id="PTHR10639:SF7">
    <property type="entry name" value="CLATHRIN LIGHT CHAIN"/>
    <property type="match status" value="1"/>
</dbReference>
<protein>
    <recommendedName>
        <fullName evidence="6">Clathrin light chain</fullName>
    </recommendedName>
</protein>
<keyword evidence="7" id="KW-0175">Coiled coil</keyword>
<keyword evidence="5 6" id="KW-0968">Cytoplasmic vesicle</keyword>
<evidence type="ECO:0000256" key="8">
    <source>
        <dbReference type="SAM" id="MobiDB-lite"/>
    </source>
</evidence>
<dbReference type="GO" id="GO:0032050">
    <property type="term" value="F:clathrin heavy chain binding"/>
    <property type="evidence" value="ECO:0007669"/>
    <property type="project" value="TreeGrafter"/>
</dbReference>
<keyword evidence="10" id="KW-1185">Reference proteome</keyword>
<dbReference type="GO" id="GO:0030130">
    <property type="term" value="C:clathrin coat of trans-Golgi network vesicle"/>
    <property type="evidence" value="ECO:0007669"/>
    <property type="project" value="InterPro"/>
</dbReference>
<dbReference type="GO" id="GO:0005198">
    <property type="term" value="F:structural molecule activity"/>
    <property type="evidence" value="ECO:0007669"/>
    <property type="project" value="InterPro"/>
</dbReference>
<feature type="compositionally biased region" description="Polar residues" evidence="8">
    <location>
        <begin position="94"/>
        <end position="104"/>
    </location>
</feature>
<feature type="region of interest" description="Disordered" evidence="8">
    <location>
        <begin position="41"/>
        <end position="115"/>
    </location>
</feature>
<feature type="compositionally biased region" description="Basic and acidic residues" evidence="8">
    <location>
        <begin position="56"/>
        <end position="70"/>
    </location>
</feature>
<name>A0A9J6FFG1_HAELO</name>
<dbReference type="EMBL" id="JABSTR010000001">
    <property type="protein sequence ID" value="KAH9360780.1"/>
    <property type="molecule type" value="Genomic_DNA"/>
</dbReference>
<dbReference type="Pfam" id="PF01086">
    <property type="entry name" value="Clathrin_lg_ch"/>
    <property type="match status" value="1"/>
</dbReference>
<dbReference type="AlphaFoldDB" id="A0A9J6FFG1"/>
<feature type="coiled-coil region" evidence="7">
    <location>
        <begin position="2"/>
        <end position="29"/>
    </location>
</feature>
<dbReference type="GO" id="GO:0030132">
    <property type="term" value="C:clathrin coat of coated pit"/>
    <property type="evidence" value="ECO:0007669"/>
    <property type="project" value="InterPro"/>
</dbReference>
<comment type="similarity">
    <text evidence="2 6">Belongs to the clathrin light chain family.</text>
</comment>
<evidence type="ECO:0000313" key="10">
    <source>
        <dbReference type="Proteomes" id="UP000821853"/>
    </source>
</evidence>
<keyword evidence="4 6" id="KW-0168">Coated pit</keyword>
<reference evidence="9 10" key="1">
    <citation type="journal article" date="2020" name="Cell">
        <title>Large-Scale Comparative Analyses of Tick Genomes Elucidate Their Genetic Diversity and Vector Capacities.</title>
        <authorList>
            <consortium name="Tick Genome and Microbiome Consortium (TIGMIC)"/>
            <person name="Jia N."/>
            <person name="Wang J."/>
            <person name="Shi W."/>
            <person name="Du L."/>
            <person name="Sun Y."/>
            <person name="Zhan W."/>
            <person name="Jiang J.F."/>
            <person name="Wang Q."/>
            <person name="Zhang B."/>
            <person name="Ji P."/>
            <person name="Bell-Sakyi L."/>
            <person name="Cui X.M."/>
            <person name="Yuan T.T."/>
            <person name="Jiang B.G."/>
            <person name="Yang W.F."/>
            <person name="Lam T.T."/>
            <person name="Chang Q.C."/>
            <person name="Ding S.J."/>
            <person name="Wang X.J."/>
            <person name="Zhu J.G."/>
            <person name="Ruan X.D."/>
            <person name="Zhao L."/>
            <person name="Wei J.T."/>
            <person name="Ye R.Z."/>
            <person name="Que T.C."/>
            <person name="Du C.H."/>
            <person name="Zhou Y.H."/>
            <person name="Cheng J.X."/>
            <person name="Dai P.F."/>
            <person name="Guo W.B."/>
            <person name="Han X.H."/>
            <person name="Huang E.J."/>
            <person name="Li L.F."/>
            <person name="Wei W."/>
            <person name="Gao Y.C."/>
            <person name="Liu J.Z."/>
            <person name="Shao H.Z."/>
            <person name="Wang X."/>
            <person name="Wang C.C."/>
            <person name="Yang T.C."/>
            <person name="Huo Q.B."/>
            <person name="Li W."/>
            <person name="Chen H.Y."/>
            <person name="Chen S.E."/>
            <person name="Zhou L.G."/>
            <person name="Ni X.B."/>
            <person name="Tian J.H."/>
            <person name="Sheng Y."/>
            <person name="Liu T."/>
            <person name="Pan Y.S."/>
            <person name="Xia L.Y."/>
            <person name="Li J."/>
            <person name="Zhao F."/>
            <person name="Cao W.C."/>
        </authorList>
    </citation>
    <scope>NUCLEOTIDE SEQUENCE [LARGE SCALE GENOMIC DNA]</scope>
    <source>
        <strain evidence="9">HaeL-2018</strain>
    </source>
</reference>
<feature type="compositionally biased region" description="Pro residues" evidence="8">
    <location>
        <begin position="106"/>
        <end position="115"/>
    </location>
</feature>
<dbReference type="Proteomes" id="UP000821853">
    <property type="component" value="Chromosome 1"/>
</dbReference>
<evidence type="ECO:0000256" key="6">
    <source>
        <dbReference type="RuleBase" id="RU363137"/>
    </source>
</evidence>
<dbReference type="GO" id="GO:0030672">
    <property type="term" value="C:synaptic vesicle membrane"/>
    <property type="evidence" value="ECO:0007669"/>
    <property type="project" value="TreeGrafter"/>
</dbReference>
<dbReference type="GO" id="GO:0072583">
    <property type="term" value="P:clathrin-dependent endocytosis"/>
    <property type="evidence" value="ECO:0007669"/>
    <property type="project" value="TreeGrafter"/>
</dbReference>
<evidence type="ECO:0000256" key="4">
    <source>
        <dbReference type="ARBA" id="ARBA00023176"/>
    </source>
</evidence>
<evidence type="ECO:0000256" key="5">
    <source>
        <dbReference type="ARBA" id="ARBA00023329"/>
    </source>
</evidence>
<dbReference type="GO" id="GO:0099631">
    <property type="term" value="C:postsynaptic endocytic zone cytoplasmic component"/>
    <property type="evidence" value="ECO:0007669"/>
    <property type="project" value="TreeGrafter"/>
</dbReference>
<sequence>MKRQLEEKDRQEELRIQELRQNAQRELAEWYERYHDSLAKRRTANRSSADWLPEGGRAHPDGSPDWDKVARLCGFNAKPSGSGKDVSRMRGIIQQLQQQKSTPGSRAPPSPSISN</sequence>
<organism evidence="9 10">
    <name type="scientific">Haemaphysalis longicornis</name>
    <name type="common">Bush tick</name>
    <dbReference type="NCBI Taxonomy" id="44386"/>
    <lineage>
        <taxon>Eukaryota</taxon>
        <taxon>Metazoa</taxon>
        <taxon>Ecdysozoa</taxon>
        <taxon>Arthropoda</taxon>
        <taxon>Chelicerata</taxon>
        <taxon>Arachnida</taxon>
        <taxon>Acari</taxon>
        <taxon>Parasitiformes</taxon>
        <taxon>Ixodida</taxon>
        <taxon>Ixodoidea</taxon>
        <taxon>Ixodidae</taxon>
        <taxon>Haemaphysalinae</taxon>
        <taxon>Haemaphysalis</taxon>
    </lineage>
</organism>
<keyword evidence="3 6" id="KW-0472">Membrane</keyword>
<dbReference type="PANTHER" id="PTHR10639">
    <property type="entry name" value="CLATHRIN LIGHT CHAIN"/>
    <property type="match status" value="1"/>
</dbReference>
<gene>
    <name evidence="9" type="ORF">HPB48_018235</name>
</gene>
<dbReference type="InterPro" id="IPR000996">
    <property type="entry name" value="Clathrin_L-chain"/>
</dbReference>
<dbReference type="VEuPathDB" id="VectorBase:HLOH_058315"/>
<evidence type="ECO:0000256" key="2">
    <source>
        <dbReference type="ARBA" id="ARBA00005263"/>
    </source>
</evidence>
<comment type="function">
    <text evidence="6">Clathrin is the major protein of the polyhedral coat of coated pits and vesicles.</text>
</comment>
<dbReference type="GO" id="GO:0006886">
    <property type="term" value="P:intracellular protein transport"/>
    <property type="evidence" value="ECO:0007669"/>
    <property type="project" value="InterPro"/>
</dbReference>
<comment type="subcellular location">
    <subcellularLocation>
        <location evidence="1 6">Cytoplasmic vesicle membrane</location>
        <topology evidence="1 6">Peripheral membrane protein</topology>
        <orientation evidence="1 6">Cytoplasmic side</orientation>
    </subcellularLocation>
    <subcellularLocation>
        <location evidence="6">Membrane</location>
        <location evidence="6">Coated pit</location>
        <topology evidence="6">Peripheral membrane protein</topology>
        <orientation evidence="6">Cytoplasmic side</orientation>
    </subcellularLocation>
    <text evidence="6">Cytoplasmic face of coated pits and vesicles.</text>
</comment>
<dbReference type="OrthoDB" id="5512at2759"/>
<evidence type="ECO:0000313" key="9">
    <source>
        <dbReference type="EMBL" id="KAH9360780.1"/>
    </source>
</evidence>
<comment type="caution">
    <text evidence="9">The sequence shown here is derived from an EMBL/GenBank/DDBJ whole genome shotgun (WGS) entry which is preliminary data.</text>
</comment>
<evidence type="ECO:0000256" key="3">
    <source>
        <dbReference type="ARBA" id="ARBA00023136"/>
    </source>
</evidence>
<evidence type="ECO:0000256" key="7">
    <source>
        <dbReference type="SAM" id="Coils"/>
    </source>
</evidence>
<proteinExistence type="inferred from homology"/>